<feature type="compositionally biased region" description="Basic and acidic residues" evidence="1">
    <location>
        <begin position="57"/>
        <end position="66"/>
    </location>
</feature>
<reference evidence="3 4" key="1">
    <citation type="journal article" date="2022" name="Nat. Ecol. Evol.">
        <title>A masculinizing supergene underlies an exaggerated male reproductive morph in a spider.</title>
        <authorList>
            <person name="Hendrickx F."/>
            <person name="De Corte Z."/>
            <person name="Sonet G."/>
            <person name="Van Belleghem S.M."/>
            <person name="Kostlbacher S."/>
            <person name="Vangestel C."/>
        </authorList>
    </citation>
    <scope>NUCLEOTIDE SEQUENCE [LARGE SCALE GENOMIC DNA]</scope>
    <source>
        <strain evidence="3">W744_W776</strain>
    </source>
</reference>
<gene>
    <name evidence="2" type="ORF">JTE90_004941</name>
    <name evidence="3" type="ORF">JTE90_007911</name>
</gene>
<proteinExistence type="predicted"/>
<accession>A0AAV6VJ84</accession>
<organism evidence="3 4">
    <name type="scientific">Oedothorax gibbosus</name>
    <dbReference type="NCBI Taxonomy" id="931172"/>
    <lineage>
        <taxon>Eukaryota</taxon>
        <taxon>Metazoa</taxon>
        <taxon>Ecdysozoa</taxon>
        <taxon>Arthropoda</taxon>
        <taxon>Chelicerata</taxon>
        <taxon>Arachnida</taxon>
        <taxon>Araneae</taxon>
        <taxon>Araneomorphae</taxon>
        <taxon>Entelegynae</taxon>
        <taxon>Araneoidea</taxon>
        <taxon>Linyphiidae</taxon>
        <taxon>Erigoninae</taxon>
        <taxon>Oedothorax</taxon>
    </lineage>
</organism>
<name>A0AAV6VJ84_9ARAC</name>
<comment type="caution">
    <text evidence="3">The sequence shown here is derived from an EMBL/GenBank/DDBJ whole genome shotgun (WGS) entry which is preliminary data.</text>
</comment>
<protein>
    <submittedName>
        <fullName evidence="3">Uncharacterized protein</fullName>
    </submittedName>
</protein>
<sequence length="184" mass="21394">MSLSILDVTPRKKRNELLKKEQNTSNKTKLKKYGTLESETDSDLEKGTLITKHKEKRPWFKAEKSAKPSKKRDIHSDDSDDDDYDDGDRKIKKSNSKAEGKNQKEYDIIINDDFMNLQTIPPKSVYVSSGFAVEIKKYEKRVYICFSKGMENERKKFINIPITEISNVQKALQILEKHITKYSV</sequence>
<evidence type="ECO:0000313" key="2">
    <source>
        <dbReference type="EMBL" id="KAG8193117.1"/>
    </source>
</evidence>
<dbReference type="AlphaFoldDB" id="A0AAV6VJ84"/>
<dbReference type="EMBL" id="JAFNEN010000074">
    <property type="protein sequence ID" value="KAG8196183.1"/>
    <property type="molecule type" value="Genomic_DNA"/>
</dbReference>
<evidence type="ECO:0000313" key="4">
    <source>
        <dbReference type="Proteomes" id="UP000827092"/>
    </source>
</evidence>
<dbReference type="EMBL" id="JAFNEN010000129">
    <property type="protein sequence ID" value="KAG8193117.1"/>
    <property type="molecule type" value="Genomic_DNA"/>
</dbReference>
<dbReference type="Proteomes" id="UP000827092">
    <property type="component" value="Unassembled WGS sequence"/>
</dbReference>
<keyword evidence="4" id="KW-1185">Reference proteome</keyword>
<feature type="region of interest" description="Disordered" evidence="1">
    <location>
        <begin position="1"/>
        <end position="99"/>
    </location>
</feature>
<evidence type="ECO:0000256" key="1">
    <source>
        <dbReference type="SAM" id="MobiDB-lite"/>
    </source>
</evidence>
<evidence type="ECO:0000313" key="3">
    <source>
        <dbReference type="EMBL" id="KAG8196183.1"/>
    </source>
</evidence>